<protein>
    <recommendedName>
        <fullName evidence="2">Phospholipid scramblase</fullName>
    </recommendedName>
</protein>
<evidence type="ECO:0000313" key="3">
    <source>
        <dbReference type="EMBL" id="OEJ80586.1"/>
    </source>
</evidence>
<dbReference type="Proteomes" id="UP000095358">
    <property type="component" value="Unassembled WGS sequence"/>
</dbReference>
<dbReference type="InterPro" id="IPR005552">
    <property type="entry name" value="Scramblase"/>
</dbReference>
<comment type="caution">
    <text evidence="3">The sequence shown here is derived from an EMBL/GenBank/DDBJ whole genome shotgun (WGS) entry which is preliminary data.</text>
</comment>
<comment type="similarity">
    <text evidence="1 2">Belongs to the phospholipid scramblase family.</text>
</comment>
<reference evidence="4" key="1">
    <citation type="journal article" date="2016" name="Genome Announc.">
        <title>Genome sequences of three species of Hanseniaspora isolated from spontaneous wine fermentations.</title>
        <authorList>
            <person name="Sternes P.R."/>
            <person name="Lee D."/>
            <person name="Kutyna D.R."/>
            <person name="Borneman A.R."/>
        </authorList>
    </citation>
    <scope>NUCLEOTIDE SEQUENCE [LARGE SCALE GENOMIC DNA]</scope>
    <source>
        <strain evidence="4">AWRI3580</strain>
    </source>
</reference>
<keyword evidence="4" id="KW-1185">Reference proteome</keyword>
<dbReference type="OrthoDB" id="191150at2759"/>
<evidence type="ECO:0000256" key="1">
    <source>
        <dbReference type="ARBA" id="ARBA00005350"/>
    </source>
</evidence>
<dbReference type="GO" id="GO:0017128">
    <property type="term" value="F:phospholipid scramblase activity"/>
    <property type="evidence" value="ECO:0007669"/>
    <property type="project" value="InterPro"/>
</dbReference>
<organism evidence="3 4">
    <name type="scientific">Hanseniaspora uvarum</name>
    <name type="common">Yeast</name>
    <name type="synonym">Kloeckera apiculata</name>
    <dbReference type="NCBI Taxonomy" id="29833"/>
    <lineage>
        <taxon>Eukaryota</taxon>
        <taxon>Fungi</taxon>
        <taxon>Dikarya</taxon>
        <taxon>Ascomycota</taxon>
        <taxon>Saccharomycotina</taxon>
        <taxon>Saccharomycetes</taxon>
        <taxon>Saccharomycodales</taxon>
        <taxon>Saccharomycodaceae</taxon>
        <taxon>Hanseniaspora</taxon>
    </lineage>
</organism>
<evidence type="ECO:0000256" key="2">
    <source>
        <dbReference type="RuleBase" id="RU363116"/>
    </source>
</evidence>
<proteinExistence type="inferred from homology"/>
<dbReference type="Pfam" id="PF03803">
    <property type="entry name" value="Scramblase"/>
    <property type="match status" value="1"/>
</dbReference>
<dbReference type="AlphaFoldDB" id="A0A1E5R117"/>
<dbReference type="PANTHER" id="PTHR23248">
    <property type="entry name" value="PHOSPHOLIPID SCRAMBLASE-RELATED"/>
    <property type="match status" value="1"/>
</dbReference>
<dbReference type="STRING" id="29833.A0A1E5R117"/>
<evidence type="ECO:0000313" key="4">
    <source>
        <dbReference type="Proteomes" id="UP000095358"/>
    </source>
</evidence>
<accession>A0A1E5R117</accession>
<dbReference type="PANTHER" id="PTHR23248:SF9">
    <property type="entry name" value="PHOSPHOLIPID SCRAMBLASE"/>
    <property type="match status" value="1"/>
</dbReference>
<dbReference type="GO" id="GO:0005886">
    <property type="term" value="C:plasma membrane"/>
    <property type="evidence" value="ECO:0007669"/>
    <property type="project" value="TreeGrafter"/>
</dbReference>
<dbReference type="EMBL" id="LPNN01000011">
    <property type="protein sequence ID" value="OEJ80586.1"/>
    <property type="molecule type" value="Genomic_DNA"/>
</dbReference>
<gene>
    <name evidence="3" type="ORF">AWRI3580_g3967</name>
</gene>
<dbReference type="VEuPathDB" id="FungiDB:AWRI3580_g3967"/>
<name>A0A1E5R117_HANUV</name>
<sequence length="322" mass="37556">MQGFSHFFKYTKQLSFNQKNTYSSVIFKRQKHSFRPRSSGYRRRVYPNQSSETTYIPNPEIIPPKNGRSQASDSIFSVHPLLNEPTLVFKREIEYMNLILGFEQRNIYRVFNANGYELGVFKEEERGIWSTVQRQLLRTRRPFKMQFWPTNHMEHDPSLSIERGFKIVNSKVQCVVNDHEESEIVAESKQVWHLWRRKYDLFAKDASDEGYLDKFSECDAPILSWEFYNRDNNGLINCGVDRNWAGLGLEFLTDVGTYVLRFDPNLSFQGLLDPSVVDYGRVLTPEERLAIICQTISIDFDFFSRHSNGNGFMVGSYGGGDI</sequence>